<proteinExistence type="inferred from homology"/>
<protein>
    <submittedName>
        <fullName evidence="9">Heat-stable enterotoxin</fullName>
    </submittedName>
</protein>
<keyword evidence="3" id="KW-0964">Secreted</keyword>
<evidence type="ECO:0000256" key="6">
    <source>
        <dbReference type="ARBA" id="ARBA00023026"/>
    </source>
</evidence>
<dbReference type="Proteomes" id="UP000229378">
    <property type="component" value="Unassembled WGS sequence"/>
</dbReference>
<evidence type="ECO:0000256" key="1">
    <source>
        <dbReference type="ARBA" id="ARBA00004613"/>
    </source>
</evidence>
<evidence type="ECO:0000256" key="5">
    <source>
        <dbReference type="ARBA" id="ARBA00022861"/>
    </source>
</evidence>
<dbReference type="InterPro" id="IPR019806">
    <property type="entry name" value="Heat-stable_enterotox_CS"/>
</dbReference>
<dbReference type="GO" id="GO:0090729">
    <property type="term" value="F:toxin activity"/>
    <property type="evidence" value="ECO:0007669"/>
    <property type="project" value="UniProtKB-KW"/>
</dbReference>
<keyword evidence="7" id="KW-1015">Disulfide bond</keyword>
<feature type="signal peptide" evidence="8">
    <location>
        <begin position="1"/>
        <end position="19"/>
    </location>
</feature>
<dbReference type="GeneID" id="89596889"/>
<dbReference type="AlphaFoldDB" id="A0A2G4U0I4"/>
<evidence type="ECO:0000256" key="3">
    <source>
        <dbReference type="ARBA" id="ARBA00022525"/>
    </source>
</evidence>
<evidence type="ECO:0000313" key="10">
    <source>
        <dbReference type="Proteomes" id="UP000229378"/>
    </source>
</evidence>
<dbReference type="Pfam" id="PF02048">
    <property type="entry name" value="Enterotoxin_ST"/>
    <property type="match status" value="1"/>
</dbReference>
<organism evidence="9 10">
    <name type="scientific">Yersinia bercovieri</name>
    <dbReference type="NCBI Taxonomy" id="634"/>
    <lineage>
        <taxon>Bacteria</taxon>
        <taxon>Pseudomonadati</taxon>
        <taxon>Pseudomonadota</taxon>
        <taxon>Gammaproteobacteria</taxon>
        <taxon>Enterobacterales</taxon>
        <taxon>Yersiniaceae</taxon>
        <taxon>Yersinia</taxon>
    </lineage>
</organism>
<dbReference type="RefSeq" id="WP_032899105.1">
    <property type="nucleotide sequence ID" value="NZ_CABHPW010000002.1"/>
</dbReference>
<dbReference type="GO" id="GO:0005615">
    <property type="term" value="C:extracellular space"/>
    <property type="evidence" value="ECO:0007669"/>
    <property type="project" value="InterPro"/>
</dbReference>
<comment type="subcellular location">
    <subcellularLocation>
        <location evidence="1">Secreted</location>
    </subcellularLocation>
</comment>
<reference evidence="9 10" key="1">
    <citation type="submission" date="2017-10" db="EMBL/GenBank/DDBJ databases">
        <authorList>
            <person name="Banno H."/>
            <person name="Chua N.-H."/>
        </authorList>
    </citation>
    <scope>NUCLEOTIDE SEQUENCE [LARGE SCALE GENOMIC DNA]</scope>
    <source>
        <strain evidence="9 10">SCPM-O-B-7607</strain>
    </source>
</reference>
<evidence type="ECO:0000256" key="2">
    <source>
        <dbReference type="ARBA" id="ARBA00007697"/>
    </source>
</evidence>
<feature type="chain" id="PRO_5014681434" evidence="8">
    <location>
        <begin position="20"/>
        <end position="71"/>
    </location>
</feature>
<comment type="caution">
    <text evidence="9">The sequence shown here is derived from an EMBL/GenBank/DDBJ whole genome shotgun (WGS) entry which is preliminary data.</text>
</comment>
<evidence type="ECO:0000256" key="8">
    <source>
        <dbReference type="SAM" id="SignalP"/>
    </source>
</evidence>
<name>A0A2G4U0I4_YERBE</name>
<sequence>MKKVILVLALMIASFSVIGQDKVLTGAGDISSTPMVVELKNRVCDINYPPLLETDYDWCCELCCNPACAGC</sequence>
<keyword evidence="8" id="KW-0732">Signal</keyword>
<evidence type="ECO:0000313" key="9">
    <source>
        <dbReference type="EMBL" id="PHZ26750.1"/>
    </source>
</evidence>
<keyword evidence="4" id="KW-0800">Toxin</keyword>
<dbReference type="InterPro" id="IPR001489">
    <property type="entry name" value="Heat-stable_enterotox_STa"/>
</dbReference>
<gene>
    <name evidence="9" type="ORF">CS533_14255</name>
</gene>
<accession>A0A2G4U0I4</accession>
<evidence type="ECO:0000256" key="4">
    <source>
        <dbReference type="ARBA" id="ARBA00022656"/>
    </source>
</evidence>
<comment type="similarity">
    <text evidence="2">Belongs to the heat-stable enterotoxin family.</text>
</comment>
<dbReference type="PROSITE" id="PS00273">
    <property type="entry name" value="ENTEROTOXIN_H_STABLE"/>
    <property type="match status" value="1"/>
</dbReference>
<evidence type="ECO:0000256" key="7">
    <source>
        <dbReference type="ARBA" id="ARBA00023157"/>
    </source>
</evidence>
<keyword evidence="6" id="KW-0843">Virulence</keyword>
<keyword evidence="5" id="KW-0260">Enterotoxin</keyword>
<dbReference type="EMBL" id="PEHN01000015">
    <property type="protein sequence ID" value="PHZ26750.1"/>
    <property type="molecule type" value="Genomic_DNA"/>
</dbReference>